<dbReference type="InParanoid" id="A0A1Y2DET2"/>
<dbReference type="RefSeq" id="XP_040710922.1">
    <property type="nucleotide sequence ID" value="XM_040861240.1"/>
</dbReference>
<organism evidence="1 2">
    <name type="scientific">Pseudomassariella vexata</name>
    <dbReference type="NCBI Taxonomy" id="1141098"/>
    <lineage>
        <taxon>Eukaryota</taxon>
        <taxon>Fungi</taxon>
        <taxon>Dikarya</taxon>
        <taxon>Ascomycota</taxon>
        <taxon>Pezizomycotina</taxon>
        <taxon>Sordariomycetes</taxon>
        <taxon>Xylariomycetidae</taxon>
        <taxon>Amphisphaeriales</taxon>
        <taxon>Pseudomassariaceae</taxon>
        <taxon>Pseudomassariella</taxon>
    </lineage>
</organism>
<dbReference type="AlphaFoldDB" id="A0A1Y2DET2"/>
<dbReference type="Proteomes" id="UP000193689">
    <property type="component" value="Unassembled WGS sequence"/>
</dbReference>
<gene>
    <name evidence="1" type="ORF">BCR38DRAFT_448677</name>
</gene>
<proteinExistence type="predicted"/>
<dbReference type="GeneID" id="63777452"/>
<reference evidence="1 2" key="1">
    <citation type="submission" date="2016-07" db="EMBL/GenBank/DDBJ databases">
        <title>Pervasive Adenine N6-methylation of Active Genes in Fungi.</title>
        <authorList>
            <consortium name="DOE Joint Genome Institute"/>
            <person name="Mondo S.J."/>
            <person name="Dannebaum R.O."/>
            <person name="Kuo R.C."/>
            <person name="Labutti K."/>
            <person name="Haridas S."/>
            <person name="Kuo A."/>
            <person name="Salamov A."/>
            <person name="Ahrendt S.R."/>
            <person name="Lipzen A."/>
            <person name="Sullivan W."/>
            <person name="Andreopoulos W.B."/>
            <person name="Clum A."/>
            <person name="Lindquist E."/>
            <person name="Daum C."/>
            <person name="Ramamoorthy G.K."/>
            <person name="Gryganskyi A."/>
            <person name="Culley D."/>
            <person name="Magnuson J.K."/>
            <person name="James T.Y."/>
            <person name="O'Malley M.A."/>
            <person name="Stajich J.E."/>
            <person name="Spatafora J.W."/>
            <person name="Visel A."/>
            <person name="Grigoriev I.V."/>
        </authorList>
    </citation>
    <scope>NUCLEOTIDE SEQUENCE [LARGE SCALE GENOMIC DNA]</scope>
    <source>
        <strain evidence="1 2">CBS 129021</strain>
    </source>
</reference>
<comment type="caution">
    <text evidence="1">The sequence shown here is derived from an EMBL/GenBank/DDBJ whole genome shotgun (WGS) entry which is preliminary data.</text>
</comment>
<dbReference type="EMBL" id="MCFJ01000018">
    <property type="protein sequence ID" value="ORY57793.1"/>
    <property type="molecule type" value="Genomic_DNA"/>
</dbReference>
<name>A0A1Y2DET2_9PEZI</name>
<evidence type="ECO:0000313" key="1">
    <source>
        <dbReference type="EMBL" id="ORY57793.1"/>
    </source>
</evidence>
<accession>A0A1Y2DET2</accession>
<dbReference type="OrthoDB" id="4776111at2759"/>
<sequence length="73" mass="8864">MIICFNYEQFNLFKSLQACIIDMNYKHQIDRQDRQVIWAVYDKGIRRNVALVRVITNSDSIKMYHCFIRSFEL</sequence>
<evidence type="ECO:0000313" key="2">
    <source>
        <dbReference type="Proteomes" id="UP000193689"/>
    </source>
</evidence>
<protein>
    <submittedName>
        <fullName evidence="1">Uncharacterized protein</fullName>
    </submittedName>
</protein>
<keyword evidence="2" id="KW-1185">Reference proteome</keyword>